<dbReference type="PANTHER" id="PTHR43102">
    <property type="entry name" value="SLR1143 PROTEIN"/>
    <property type="match status" value="1"/>
</dbReference>
<dbReference type="Gene3D" id="3.30.450.40">
    <property type="match status" value="1"/>
</dbReference>
<dbReference type="InterPro" id="IPR029016">
    <property type="entry name" value="GAF-like_dom_sf"/>
</dbReference>
<dbReference type="Proteomes" id="UP000177130">
    <property type="component" value="Unassembled WGS sequence"/>
</dbReference>
<dbReference type="AlphaFoldDB" id="A0A1G2MDQ9"/>
<reference evidence="1 2" key="1">
    <citation type="journal article" date="2016" name="Nat. Commun.">
        <title>Thousands of microbial genomes shed light on interconnected biogeochemical processes in an aquifer system.</title>
        <authorList>
            <person name="Anantharaman K."/>
            <person name="Brown C.T."/>
            <person name="Hug L.A."/>
            <person name="Sharon I."/>
            <person name="Castelle C.J."/>
            <person name="Probst A.J."/>
            <person name="Thomas B.C."/>
            <person name="Singh A."/>
            <person name="Wilkins M.J."/>
            <person name="Karaoz U."/>
            <person name="Brodie E.L."/>
            <person name="Williams K.H."/>
            <person name="Hubbard S.S."/>
            <person name="Banfield J.F."/>
        </authorList>
    </citation>
    <scope>NUCLEOTIDE SEQUENCE [LARGE SCALE GENOMIC DNA]</scope>
</reference>
<proteinExistence type="predicted"/>
<gene>
    <name evidence="1" type="ORF">A3C72_01990</name>
</gene>
<evidence type="ECO:0000313" key="2">
    <source>
        <dbReference type="Proteomes" id="UP000177130"/>
    </source>
</evidence>
<dbReference type="PANTHER" id="PTHR43102:SF2">
    <property type="entry name" value="GAF DOMAIN-CONTAINING PROTEIN"/>
    <property type="match status" value="1"/>
</dbReference>
<dbReference type="EMBL" id="MHRK01000061">
    <property type="protein sequence ID" value="OHA22018.1"/>
    <property type="molecule type" value="Genomic_DNA"/>
</dbReference>
<dbReference type="SUPFAM" id="SSF55781">
    <property type="entry name" value="GAF domain-like"/>
    <property type="match status" value="1"/>
</dbReference>
<comment type="caution">
    <text evidence="1">The sequence shown here is derived from an EMBL/GenBank/DDBJ whole genome shotgun (WGS) entry which is preliminary data.</text>
</comment>
<dbReference type="STRING" id="1802306.A3C72_01990"/>
<protein>
    <submittedName>
        <fullName evidence="1">Uncharacterized protein</fullName>
    </submittedName>
</protein>
<accession>A0A1G2MDQ9</accession>
<evidence type="ECO:0000313" key="1">
    <source>
        <dbReference type="EMBL" id="OHA22018.1"/>
    </source>
</evidence>
<name>A0A1G2MDQ9_9BACT</name>
<organism evidence="1 2">
    <name type="scientific">Candidatus Taylorbacteria bacterium RIFCSPHIGHO2_02_FULL_43_32b</name>
    <dbReference type="NCBI Taxonomy" id="1802306"/>
    <lineage>
        <taxon>Bacteria</taxon>
        <taxon>Candidatus Tayloriibacteriota</taxon>
    </lineage>
</organism>
<sequence length="166" mass="19023">MIKAPLPTNEKERLESLKNMGILDSQPEERFDKYTKEAAFRLHVPISTISIIDADREWYKSCFGIKDKEGRRDVSFCGHAMLNREIFIVENTLEDERFKDNPAVVGAPFIRFYAGISLHNSDGFPIGVFCVKDFAPRKLTDGDIATLVDLATKVERELNSRNRFFC</sequence>